<dbReference type="SUPFAM" id="SSF52540">
    <property type="entry name" value="P-loop containing nucleoside triphosphate hydrolases"/>
    <property type="match status" value="1"/>
</dbReference>
<accession>A0A1I6USI2</accession>
<dbReference type="Pfam" id="PF00580">
    <property type="entry name" value="UvrD-helicase"/>
    <property type="match status" value="1"/>
</dbReference>
<dbReference type="Proteomes" id="UP000199139">
    <property type="component" value="Unassembled WGS sequence"/>
</dbReference>
<dbReference type="PANTHER" id="PTHR11070">
    <property type="entry name" value="UVRD / RECB / PCRA DNA HELICASE FAMILY MEMBER"/>
    <property type="match status" value="1"/>
</dbReference>
<dbReference type="Gene3D" id="1.10.10.160">
    <property type="match status" value="1"/>
</dbReference>
<reference evidence="8 9" key="1">
    <citation type="submission" date="2016-10" db="EMBL/GenBank/DDBJ databases">
        <authorList>
            <person name="de Groot N.N."/>
        </authorList>
    </citation>
    <scope>NUCLEOTIDE SEQUENCE [LARGE SCALE GENOMIC DNA]</scope>
    <source>
        <strain evidence="8 9">DSM 17074</strain>
    </source>
</reference>
<protein>
    <submittedName>
        <fullName evidence="8">UvrD/REP helicase N-terminal domain-containing protein</fullName>
    </submittedName>
</protein>
<dbReference type="STRING" id="306541.SAMN05421668_13224"/>
<evidence type="ECO:0000256" key="2">
    <source>
        <dbReference type="ARBA" id="ARBA00022801"/>
    </source>
</evidence>
<evidence type="ECO:0000313" key="9">
    <source>
        <dbReference type="Proteomes" id="UP000199139"/>
    </source>
</evidence>
<dbReference type="GO" id="GO:0000725">
    <property type="term" value="P:recombinational repair"/>
    <property type="evidence" value="ECO:0007669"/>
    <property type="project" value="TreeGrafter"/>
</dbReference>
<dbReference type="InterPro" id="IPR013986">
    <property type="entry name" value="DExx_box_DNA_helicase_dom_sf"/>
</dbReference>
<name>A0A1I6USI2_9BACI</name>
<dbReference type="InterPro" id="IPR000212">
    <property type="entry name" value="DNA_helicase_UvrD/REP"/>
</dbReference>
<dbReference type="InterPro" id="IPR027417">
    <property type="entry name" value="P-loop_NTPase"/>
</dbReference>
<dbReference type="GO" id="GO:0005524">
    <property type="term" value="F:ATP binding"/>
    <property type="evidence" value="ECO:0007669"/>
    <property type="project" value="UniProtKB-UniRule"/>
</dbReference>
<dbReference type="GO" id="GO:0043138">
    <property type="term" value="F:3'-5' DNA helicase activity"/>
    <property type="evidence" value="ECO:0007669"/>
    <property type="project" value="TreeGrafter"/>
</dbReference>
<evidence type="ECO:0000313" key="8">
    <source>
        <dbReference type="EMBL" id="SFT04323.1"/>
    </source>
</evidence>
<dbReference type="Gene3D" id="3.40.50.300">
    <property type="entry name" value="P-loop containing nucleotide triphosphate hydrolases"/>
    <property type="match status" value="1"/>
</dbReference>
<dbReference type="GO" id="GO:0003677">
    <property type="term" value="F:DNA binding"/>
    <property type="evidence" value="ECO:0007669"/>
    <property type="project" value="UniProtKB-KW"/>
</dbReference>
<keyword evidence="2 6" id="KW-0378">Hydrolase</keyword>
<evidence type="ECO:0000259" key="7">
    <source>
        <dbReference type="PROSITE" id="PS51198"/>
    </source>
</evidence>
<sequence length="584" mass="68595">MFSKEEYNLVEDILLNGNHFNRQQRAFIELFESKIIIASPGAGKTTSLAAKIILLLRYLYENGSRDGVCIITHTNVAVNEINTALQKAGIKSVSHPHFIGTIHEFFNRFCVTPYFKKEYGHNALVFGGPENNDKQFYKRYIGIKKSWIKQEKFRGFHKSIVNKIYNNPIFYNEKSEKIDMINRDNWAKFEKYKQDMIEAKLSRKMRGFLQYDDTFLFSKLFLNDLKFKSVIRNRFKYVFIDEFQDTTVEGIILLKEIFNDPKNVIQMVGDPYQTIMYEQPMPTLQENQLYRMNLSNRFGNAVALPLNQIMPEANIQVKEGKESFKPIILVYQEEQSIYPAYKNILDEYERENSIFKECDKADKVLIRNKGWASRVKEGVTYSKKKTNKRISKNVQLKNLIIDFICGEIIDEQMQPQDLKEWVINHPKIHEMNNILLNILKCNLNDDRKKQIRDIINCLLTEKNQETINVNNSLFRECESILHSNEYIEENTSKDINDIFTIHSVKGETLRSALIVNFDKGPLVDILLHQYGILDEINYKYTDRNLLYVALSRVTCLFVFAIHEDELTDEARERLSIHWIVRGIN</sequence>
<evidence type="ECO:0000256" key="5">
    <source>
        <dbReference type="ARBA" id="ARBA00023125"/>
    </source>
</evidence>
<organism evidence="8 9">
    <name type="scientific">Halolactibacillus miurensis</name>
    <dbReference type="NCBI Taxonomy" id="306541"/>
    <lineage>
        <taxon>Bacteria</taxon>
        <taxon>Bacillati</taxon>
        <taxon>Bacillota</taxon>
        <taxon>Bacilli</taxon>
        <taxon>Bacillales</taxon>
        <taxon>Bacillaceae</taxon>
        <taxon>Halolactibacillus</taxon>
    </lineage>
</organism>
<dbReference type="PANTHER" id="PTHR11070:SF2">
    <property type="entry name" value="ATP-DEPENDENT DNA HELICASE SRS2"/>
    <property type="match status" value="1"/>
</dbReference>
<keyword evidence="3 6" id="KW-0347">Helicase</keyword>
<evidence type="ECO:0000256" key="3">
    <source>
        <dbReference type="ARBA" id="ARBA00022806"/>
    </source>
</evidence>
<evidence type="ECO:0000256" key="6">
    <source>
        <dbReference type="PROSITE-ProRule" id="PRU00560"/>
    </source>
</evidence>
<proteinExistence type="predicted"/>
<dbReference type="GO" id="GO:0016787">
    <property type="term" value="F:hydrolase activity"/>
    <property type="evidence" value="ECO:0007669"/>
    <property type="project" value="UniProtKB-UniRule"/>
</dbReference>
<keyword evidence="4 6" id="KW-0067">ATP-binding</keyword>
<dbReference type="EMBL" id="FPAI01000032">
    <property type="protein sequence ID" value="SFT04323.1"/>
    <property type="molecule type" value="Genomic_DNA"/>
</dbReference>
<feature type="domain" description="UvrD-like helicase ATP-binding" evidence="7">
    <location>
        <begin position="17"/>
        <end position="318"/>
    </location>
</feature>
<evidence type="ECO:0000256" key="4">
    <source>
        <dbReference type="ARBA" id="ARBA00022840"/>
    </source>
</evidence>
<dbReference type="PROSITE" id="PS51198">
    <property type="entry name" value="UVRD_HELICASE_ATP_BIND"/>
    <property type="match status" value="1"/>
</dbReference>
<evidence type="ECO:0000256" key="1">
    <source>
        <dbReference type="ARBA" id="ARBA00022741"/>
    </source>
</evidence>
<dbReference type="InterPro" id="IPR014016">
    <property type="entry name" value="UvrD-like_ATP-bd"/>
</dbReference>
<keyword evidence="5" id="KW-0238">DNA-binding</keyword>
<keyword evidence="1 6" id="KW-0547">Nucleotide-binding</keyword>
<gene>
    <name evidence="8" type="ORF">SAMN05421668_13224</name>
</gene>
<feature type="binding site" evidence="6">
    <location>
        <begin position="38"/>
        <end position="45"/>
    </location>
    <ligand>
        <name>ATP</name>
        <dbReference type="ChEBI" id="CHEBI:30616"/>
    </ligand>
</feature>
<dbReference type="AlphaFoldDB" id="A0A1I6USI2"/>